<evidence type="ECO:0000256" key="8">
    <source>
        <dbReference type="PIRSR" id="PIRSR611778-50"/>
    </source>
</evidence>
<dbReference type="GO" id="GO:0046872">
    <property type="term" value="F:metal ion binding"/>
    <property type="evidence" value="ECO:0007669"/>
    <property type="project" value="UniProtKB-KW"/>
</dbReference>
<dbReference type="InterPro" id="IPR032466">
    <property type="entry name" value="Metal_Hydrolase"/>
</dbReference>
<dbReference type="Gene3D" id="2.30.40.10">
    <property type="entry name" value="Urease, subunit C, domain 1"/>
    <property type="match status" value="1"/>
</dbReference>
<comment type="function">
    <text evidence="6">Catalyzes the stereospecific hydrolysis of the cyclic amide bond of D-hydantoin derivatives.</text>
</comment>
<dbReference type="Pfam" id="PF01979">
    <property type="entry name" value="Amidohydro_1"/>
    <property type="match status" value="1"/>
</dbReference>
<dbReference type="GO" id="GO:0005829">
    <property type="term" value="C:cytosol"/>
    <property type="evidence" value="ECO:0007669"/>
    <property type="project" value="TreeGrafter"/>
</dbReference>
<dbReference type="InterPro" id="IPR011778">
    <property type="entry name" value="Hydantoinase/dihydroPyrase"/>
</dbReference>
<keyword evidence="5 11" id="KW-0378">Hydrolase</keyword>
<reference evidence="11 12" key="1">
    <citation type="submission" date="2019-12" db="EMBL/GenBank/DDBJ databases">
        <title>Rhizobium genotypes associated with high levels of biological nitrogen fixation by grain legumes in a temperate-maritime cropping system.</title>
        <authorList>
            <person name="Maluk M."/>
            <person name="Francesc Ferrando Molina F."/>
            <person name="Lopez Del Egido L."/>
            <person name="Lafos M."/>
            <person name="Langarica-Fuentes A."/>
            <person name="Gebre Yohannes G."/>
            <person name="Young M.W."/>
            <person name="Martin P."/>
            <person name="Gantlett R."/>
            <person name="Kenicer G."/>
            <person name="Hawes C."/>
            <person name="Begg G.S."/>
            <person name="Quilliam R.S."/>
            <person name="Squire G.R."/>
            <person name="Poole P.S."/>
            <person name="Young P.W."/>
            <person name="Iannetta P.M."/>
            <person name="James E.K."/>
        </authorList>
    </citation>
    <scope>NUCLEOTIDE SEQUENCE [LARGE SCALE GENOMIC DNA]</scope>
    <source>
        <strain evidence="11 12">JHI1118</strain>
    </source>
</reference>
<dbReference type="PANTHER" id="PTHR11647:SF1">
    <property type="entry name" value="COLLAPSIN RESPONSE MEDIATOR PROTEIN"/>
    <property type="match status" value="1"/>
</dbReference>
<feature type="modified residue" description="N6-carboxylysine" evidence="8">
    <location>
        <position position="153"/>
    </location>
</feature>
<dbReference type="InterPro" id="IPR006680">
    <property type="entry name" value="Amidohydro-rel"/>
</dbReference>
<dbReference type="InterPro" id="IPR011059">
    <property type="entry name" value="Metal-dep_hydrolase_composite"/>
</dbReference>
<evidence type="ECO:0000256" key="4">
    <source>
        <dbReference type="ARBA" id="ARBA00022723"/>
    </source>
</evidence>
<dbReference type="RefSeq" id="WP_163989030.1">
    <property type="nucleotide sequence ID" value="NZ_WUEY01000010.1"/>
</dbReference>
<evidence type="ECO:0000256" key="1">
    <source>
        <dbReference type="ARBA" id="ARBA00001947"/>
    </source>
</evidence>
<protein>
    <recommendedName>
        <fullName evidence="7">D-hydantoinase</fullName>
    </recommendedName>
</protein>
<keyword evidence="3" id="KW-0597">Phosphoprotein</keyword>
<proteinExistence type="inferred from homology"/>
<gene>
    <name evidence="11" type="primary">hydA</name>
    <name evidence="11" type="ORF">GR212_21035</name>
</gene>
<dbReference type="CDD" id="cd01314">
    <property type="entry name" value="D-HYD"/>
    <property type="match status" value="1"/>
</dbReference>
<evidence type="ECO:0000256" key="9">
    <source>
        <dbReference type="SAM" id="MobiDB-lite"/>
    </source>
</evidence>
<sequence>MSQFDLVIRGARCATASDIFVADIGIVDGRIHTLGQSIGPGRREIDAGGRWVLPGGVDSHLHVDQRQTSGGLTADTFTTGSIAGACGGTTTMIPFATQNRGQSLRWAIEEYHERAGGKTAIDYNFHLIIADPTTAALREELPGIIAGGCTSLKFFTVYDDVMLKDHQLLNAMAAASREGAMVMVHCENAAGVAWMTEQLLERNLHAPKYHPAARPAIIEQEAIYRMTAFAELTGVPLMVVHVSAGDSIGLIESARRRGVQVYAETCPQYIALDSTNLDRPGLEGAKAQCSPPPRWPGNEAAIWEGLENGFFDVFSSDHSPYRFDSSGKFPHGSDVPFNRISSGVPGVETRSPILFSEGVVKGRIDINRFVALNSTNAAKIYGLYPRKGTIAIGSDADLCIWDDQYETTIANSRLHHAVDYTPYEGMLIKGWPAMTILRGEVIAEYHSFCGRTDAGQFLPAEKRSRAKTPTPTEVELSNLGVSPLYG</sequence>
<dbReference type="SUPFAM" id="SSF51556">
    <property type="entry name" value="Metallo-dependent hydrolases"/>
    <property type="match status" value="1"/>
</dbReference>
<evidence type="ECO:0000256" key="6">
    <source>
        <dbReference type="ARBA" id="ARBA00055040"/>
    </source>
</evidence>
<accession>A0A6L9U7Z7</accession>
<evidence type="ECO:0000256" key="5">
    <source>
        <dbReference type="ARBA" id="ARBA00022801"/>
    </source>
</evidence>
<dbReference type="GO" id="GO:0016812">
    <property type="term" value="F:hydrolase activity, acting on carbon-nitrogen (but not peptide) bonds, in cyclic amides"/>
    <property type="evidence" value="ECO:0007669"/>
    <property type="project" value="TreeGrafter"/>
</dbReference>
<evidence type="ECO:0000259" key="10">
    <source>
        <dbReference type="Pfam" id="PF01979"/>
    </source>
</evidence>
<dbReference type="PANTHER" id="PTHR11647">
    <property type="entry name" value="HYDRANTOINASE/DIHYDROPYRIMIDINASE FAMILY MEMBER"/>
    <property type="match status" value="1"/>
</dbReference>
<dbReference type="FunFam" id="3.20.20.140:FF:000217">
    <property type="entry name" value="Dihydropyrimidinase-related protein 1"/>
    <property type="match status" value="1"/>
</dbReference>
<evidence type="ECO:0000313" key="11">
    <source>
        <dbReference type="EMBL" id="NEI72073.1"/>
    </source>
</evidence>
<dbReference type="SUPFAM" id="SSF51338">
    <property type="entry name" value="Composite domain of metallo-dependent hydrolases"/>
    <property type="match status" value="2"/>
</dbReference>
<dbReference type="AlphaFoldDB" id="A0A6L9U7Z7"/>
<dbReference type="NCBIfam" id="TIGR02033">
    <property type="entry name" value="D-hydantoinase"/>
    <property type="match status" value="1"/>
</dbReference>
<dbReference type="Proteomes" id="UP000483035">
    <property type="component" value="Unassembled WGS sequence"/>
</dbReference>
<comment type="cofactor">
    <cofactor evidence="1">
        <name>Zn(2+)</name>
        <dbReference type="ChEBI" id="CHEBI:29105"/>
    </cofactor>
</comment>
<organism evidence="11 12">
    <name type="scientific">Rhizobium lusitanum</name>
    <dbReference type="NCBI Taxonomy" id="293958"/>
    <lineage>
        <taxon>Bacteria</taxon>
        <taxon>Pseudomonadati</taxon>
        <taxon>Pseudomonadota</taxon>
        <taxon>Alphaproteobacteria</taxon>
        <taxon>Hyphomicrobiales</taxon>
        <taxon>Rhizobiaceae</taxon>
        <taxon>Rhizobium/Agrobacterium group</taxon>
        <taxon>Rhizobium</taxon>
    </lineage>
</organism>
<feature type="region of interest" description="Disordered" evidence="9">
    <location>
        <begin position="462"/>
        <end position="486"/>
    </location>
</feature>
<evidence type="ECO:0000313" key="12">
    <source>
        <dbReference type="Proteomes" id="UP000483035"/>
    </source>
</evidence>
<dbReference type="Gene3D" id="3.20.20.140">
    <property type="entry name" value="Metal-dependent hydrolases"/>
    <property type="match status" value="1"/>
</dbReference>
<evidence type="ECO:0000256" key="7">
    <source>
        <dbReference type="ARBA" id="ARBA00068457"/>
    </source>
</evidence>
<comment type="PTM">
    <text evidence="8">Carbamylation allows a single lysine to coordinate two divalent metal cations.</text>
</comment>
<feature type="domain" description="Amidohydrolase-related" evidence="10">
    <location>
        <begin position="51"/>
        <end position="441"/>
    </location>
</feature>
<dbReference type="EMBL" id="WUEY01000010">
    <property type="protein sequence ID" value="NEI72073.1"/>
    <property type="molecule type" value="Genomic_DNA"/>
</dbReference>
<dbReference type="InterPro" id="IPR050378">
    <property type="entry name" value="Metallo-dep_Hydrolases_sf"/>
</dbReference>
<keyword evidence="4" id="KW-0479">Metal-binding</keyword>
<comment type="caution">
    <text evidence="11">The sequence shown here is derived from an EMBL/GenBank/DDBJ whole genome shotgun (WGS) entry which is preliminary data.</text>
</comment>
<evidence type="ECO:0000256" key="2">
    <source>
        <dbReference type="ARBA" id="ARBA00008829"/>
    </source>
</evidence>
<name>A0A6L9U7Z7_9HYPH</name>
<evidence type="ECO:0000256" key="3">
    <source>
        <dbReference type="ARBA" id="ARBA00022553"/>
    </source>
</evidence>
<comment type="similarity">
    <text evidence="2">Belongs to the metallo-dependent hydrolases superfamily. Hydantoinase/dihydropyrimidinase family.</text>
</comment>
<dbReference type="NCBIfam" id="NF009941">
    <property type="entry name" value="PRK13404.1"/>
    <property type="match status" value="1"/>
</dbReference>